<keyword evidence="4" id="KW-0964">Secreted</keyword>
<dbReference type="GO" id="GO:0060320">
    <property type="term" value="P:rejection of self pollen"/>
    <property type="evidence" value="ECO:0007669"/>
    <property type="project" value="UniProtKB-KW"/>
</dbReference>
<comment type="caution">
    <text evidence="7">The sequence shown here is derived from an EMBL/GenBank/DDBJ whole genome shotgun (WGS) entry which is preliminary data.</text>
</comment>
<dbReference type="PANTHER" id="PTHR31232">
    <property type="match status" value="1"/>
</dbReference>
<dbReference type="AlphaFoldDB" id="A0A8J6D0L2"/>
<accession>A0A8J6D0L2</accession>
<dbReference type="EMBL" id="JAHUZN010000008">
    <property type="protein sequence ID" value="KAG8486893.1"/>
    <property type="molecule type" value="Genomic_DNA"/>
</dbReference>
<evidence type="ECO:0000256" key="3">
    <source>
        <dbReference type="ARBA" id="ARBA00022471"/>
    </source>
</evidence>
<evidence type="ECO:0000256" key="1">
    <source>
        <dbReference type="ARBA" id="ARBA00004613"/>
    </source>
</evidence>
<evidence type="ECO:0000256" key="2">
    <source>
        <dbReference type="ARBA" id="ARBA00005581"/>
    </source>
</evidence>
<dbReference type="OrthoDB" id="1900999at2759"/>
<comment type="similarity">
    <text evidence="2">Belongs to the plant self-incompatibility (S1) protein family.</text>
</comment>
<reference evidence="7 8" key="1">
    <citation type="journal article" date="2021" name="bioRxiv">
        <title>The Gossypium anomalum genome as a resource for cotton improvement and evolutionary analysis of hybrid incompatibility.</title>
        <authorList>
            <person name="Grover C.E."/>
            <person name="Yuan D."/>
            <person name="Arick M.A."/>
            <person name="Miller E.R."/>
            <person name="Hu G."/>
            <person name="Peterson D.G."/>
            <person name="Wendel J.F."/>
            <person name="Udall J.A."/>
        </authorList>
    </citation>
    <scope>NUCLEOTIDE SEQUENCE [LARGE SCALE GENOMIC DNA]</scope>
    <source>
        <strain evidence="7">JFW-Udall</strain>
        <tissue evidence="7">Leaf</tissue>
    </source>
</reference>
<evidence type="ECO:0000256" key="6">
    <source>
        <dbReference type="SAM" id="SignalP"/>
    </source>
</evidence>
<comment type="subcellular location">
    <subcellularLocation>
        <location evidence="1">Secreted</location>
    </subcellularLocation>
</comment>
<dbReference type="GO" id="GO:0005576">
    <property type="term" value="C:extracellular region"/>
    <property type="evidence" value="ECO:0007669"/>
    <property type="project" value="UniProtKB-SubCell"/>
</dbReference>
<keyword evidence="8" id="KW-1185">Reference proteome</keyword>
<feature type="chain" id="PRO_5035322478" description="S-protein homolog" evidence="6">
    <location>
        <begin position="29"/>
        <end position="366"/>
    </location>
</feature>
<dbReference type="Proteomes" id="UP000701853">
    <property type="component" value="Chromosome 8"/>
</dbReference>
<keyword evidence="3" id="KW-0713">Self-incompatibility</keyword>
<evidence type="ECO:0000256" key="4">
    <source>
        <dbReference type="ARBA" id="ARBA00022525"/>
    </source>
</evidence>
<protein>
    <recommendedName>
        <fullName evidence="9">S-protein homolog</fullName>
    </recommendedName>
</protein>
<proteinExistence type="inferred from homology"/>
<dbReference type="InterPro" id="IPR010264">
    <property type="entry name" value="Self-incomp_S1"/>
</dbReference>
<keyword evidence="5 6" id="KW-0732">Signal</keyword>
<gene>
    <name evidence="7" type="ORF">CXB51_020407</name>
</gene>
<evidence type="ECO:0000313" key="7">
    <source>
        <dbReference type="EMBL" id="KAG8486893.1"/>
    </source>
</evidence>
<feature type="signal peptide" evidence="6">
    <location>
        <begin position="1"/>
        <end position="28"/>
    </location>
</feature>
<dbReference type="Pfam" id="PF05938">
    <property type="entry name" value="Self-incomp_S1"/>
    <property type="match status" value="3"/>
</dbReference>
<dbReference type="PANTHER" id="PTHR31232:SF60">
    <property type="entry name" value="S-PROTEIN HOMOLOG"/>
    <property type="match status" value="1"/>
</dbReference>
<sequence length="366" mass="43313">MNSFCKNIMFFILVHAIAIISLIASSSSEPDQGHHDDNNMRFLWFNKWQVHVVNDLSNKKTLLVHCKSKDCDLGIHNIVAGTEYNWKFRPRVFGNTLFWCHLAYDNLHAAFDVYWENEALYYKCDYNDCFWIARDDGIYLKDIRNNRVEHQRHCYCKSKDDDLGIHNLSVGAEFSWKFRPRIFGETLFWCYLAYDNLHATFEVDNGIFLKDISGNQDEIRYDWNITFFIFVHAIAITPLIASSSSEPDQGHHDDNSRLSLWYKTWHIHAVNDLSNNKTLLVHCKSKDDDLGIHNLIAKGLRGTLFWCFMAYDNFHAVFKVFWEDPSLYAKCDYGDCYWIARDDRIYLKDILGKRDEYYHDWELGRL</sequence>
<evidence type="ECO:0000256" key="5">
    <source>
        <dbReference type="ARBA" id="ARBA00022729"/>
    </source>
</evidence>
<name>A0A8J6D0L2_9ROSI</name>
<evidence type="ECO:0000313" key="8">
    <source>
        <dbReference type="Proteomes" id="UP000701853"/>
    </source>
</evidence>
<evidence type="ECO:0008006" key="9">
    <source>
        <dbReference type="Google" id="ProtNLM"/>
    </source>
</evidence>
<organism evidence="7 8">
    <name type="scientific">Gossypium anomalum</name>
    <dbReference type="NCBI Taxonomy" id="47600"/>
    <lineage>
        <taxon>Eukaryota</taxon>
        <taxon>Viridiplantae</taxon>
        <taxon>Streptophyta</taxon>
        <taxon>Embryophyta</taxon>
        <taxon>Tracheophyta</taxon>
        <taxon>Spermatophyta</taxon>
        <taxon>Magnoliopsida</taxon>
        <taxon>eudicotyledons</taxon>
        <taxon>Gunneridae</taxon>
        <taxon>Pentapetalae</taxon>
        <taxon>rosids</taxon>
        <taxon>malvids</taxon>
        <taxon>Malvales</taxon>
        <taxon>Malvaceae</taxon>
        <taxon>Malvoideae</taxon>
        <taxon>Gossypium</taxon>
    </lineage>
</organism>